<dbReference type="EMBL" id="JAFGDB010000084">
    <property type="protein sequence ID" value="MBN2067775.1"/>
    <property type="molecule type" value="Genomic_DNA"/>
</dbReference>
<organism evidence="1 2">
    <name type="scientific">Candidatus Iainarchaeum sp</name>
    <dbReference type="NCBI Taxonomy" id="3101447"/>
    <lineage>
        <taxon>Archaea</taxon>
        <taxon>Candidatus Iainarchaeota</taxon>
        <taxon>Candidatus Iainarchaeia</taxon>
        <taxon>Candidatus Iainarchaeales</taxon>
        <taxon>Candidatus Iainarchaeaceae</taxon>
        <taxon>Candidatus Iainarchaeum</taxon>
    </lineage>
</organism>
<name>A0A939CAH3_9ARCH</name>
<sequence>MEAKKAIAILSAVLLLAASPVFASAGYFDWLFGFGNSFLNSFSQSSSSQGLLTPLSSISPEGPEEKLAFLESELDERFGKSRWEIESTLEKLQETALGKRYLGEWAKEELLGYCLLLDEFPEGRGNAVLNVMREAWHIDSAVKQAAELEGKEFKNFFPKGHPKTVIRGISSEKEVDAAFEVNPRTHYVSAAAFKGKVKSWKSIKNAVVREAKNFEFSYTGLCDNTIVIELAGGTSLSESEIRGAIWHAFEEKPAEMLNVARVGIYNAKQDSVILYTKSNWIWNY</sequence>
<gene>
    <name evidence="1" type="ORF">JW744_04870</name>
</gene>
<evidence type="ECO:0000313" key="2">
    <source>
        <dbReference type="Proteomes" id="UP000809243"/>
    </source>
</evidence>
<proteinExistence type="predicted"/>
<dbReference type="AlphaFoldDB" id="A0A939CAH3"/>
<evidence type="ECO:0000313" key="1">
    <source>
        <dbReference type="EMBL" id="MBN2067775.1"/>
    </source>
</evidence>
<protein>
    <submittedName>
        <fullName evidence="1">Uncharacterized protein</fullName>
    </submittedName>
</protein>
<comment type="caution">
    <text evidence="1">The sequence shown here is derived from an EMBL/GenBank/DDBJ whole genome shotgun (WGS) entry which is preliminary data.</text>
</comment>
<accession>A0A939CAH3</accession>
<dbReference type="Proteomes" id="UP000809243">
    <property type="component" value="Unassembled WGS sequence"/>
</dbReference>
<reference evidence="1" key="1">
    <citation type="submission" date="2021-01" db="EMBL/GenBank/DDBJ databases">
        <title>Active Sulfur Cycling in an Early Earth Analoge.</title>
        <authorList>
            <person name="Hahn C.R."/>
            <person name="Youssef N.H."/>
            <person name="Elshahed M."/>
        </authorList>
    </citation>
    <scope>NUCLEOTIDE SEQUENCE</scope>
    <source>
        <strain evidence="1">Zod_Metabat.1151</strain>
    </source>
</reference>